<dbReference type="GO" id="GO:0006298">
    <property type="term" value="P:mismatch repair"/>
    <property type="evidence" value="ECO:0007669"/>
    <property type="project" value="TreeGrafter"/>
</dbReference>
<dbReference type="Proteomes" id="UP000502706">
    <property type="component" value="Chromosome"/>
</dbReference>
<evidence type="ECO:0000256" key="9">
    <source>
        <dbReference type="ARBA" id="ARBA00022801"/>
    </source>
</evidence>
<dbReference type="GO" id="GO:0032299">
    <property type="term" value="C:ribonuclease H2 complex"/>
    <property type="evidence" value="ECO:0007669"/>
    <property type="project" value="TreeGrafter"/>
</dbReference>
<evidence type="ECO:0000256" key="6">
    <source>
        <dbReference type="ARBA" id="ARBA00022722"/>
    </source>
</evidence>
<dbReference type="Gene3D" id="3.30.420.10">
    <property type="entry name" value="Ribonuclease H-like superfamily/Ribonuclease H"/>
    <property type="match status" value="1"/>
</dbReference>
<dbReference type="EC" id="3.1.26.4" evidence="11"/>
<evidence type="ECO:0000256" key="11">
    <source>
        <dbReference type="RuleBase" id="RU003515"/>
    </source>
</evidence>
<feature type="domain" description="RNase H type-2" evidence="13">
    <location>
        <begin position="96"/>
        <end position="307"/>
    </location>
</feature>
<feature type="region of interest" description="Disordered" evidence="12">
    <location>
        <begin position="15"/>
        <end position="34"/>
    </location>
</feature>
<protein>
    <recommendedName>
        <fullName evidence="11">Ribonuclease</fullName>
        <ecNumber evidence="11">3.1.26.4</ecNumber>
    </recommendedName>
</protein>
<name>A0A6G8PZ31_9ACTN</name>
<dbReference type="InterPro" id="IPR024567">
    <property type="entry name" value="RNase_HII/HIII_dom"/>
</dbReference>
<sequence>MSRLPADLEKLLRDQGAKVASSRPIDHGTQYKVSRGPDTVTLNVYHRSGKVSTGGKASPLLEALETWRVARTGGGGRAATNPRGTSAPRRVAPDGTPRVGTDEAGKGDYFGPLVVAGVRVLGEEAAQGLREAGARDSKTLSVMGARAMALRVLDAVGEENTRVVTLGPREYEARRAAAGNINKLLGEINVQILGELEEEVEVFVVDEFARAARSYIQPRVPEGIRLEVRPRAEDDAAVAAASILARSRYLEEMDRISEAIGFELPRGATHVVGAARRIVRERGEEALKDVAKVHFGTTEKVLGTASRR</sequence>
<keyword evidence="8 11" id="KW-0255">Endonuclease</keyword>
<dbReference type="GO" id="GO:0046872">
    <property type="term" value="F:metal ion binding"/>
    <property type="evidence" value="ECO:0007669"/>
    <property type="project" value="UniProtKB-KW"/>
</dbReference>
<evidence type="ECO:0000256" key="4">
    <source>
        <dbReference type="ARBA" id="ARBA00008378"/>
    </source>
</evidence>
<evidence type="ECO:0000313" key="14">
    <source>
        <dbReference type="EMBL" id="QIN79504.1"/>
    </source>
</evidence>
<keyword evidence="7" id="KW-0479">Metal-binding</keyword>
<dbReference type="PANTHER" id="PTHR10954">
    <property type="entry name" value="RIBONUCLEASE H2 SUBUNIT A"/>
    <property type="match status" value="1"/>
</dbReference>
<dbReference type="AlphaFoldDB" id="A0A6G8PZ31"/>
<reference evidence="14 15" key="1">
    <citation type="submission" date="2019-10" db="EMBL/GenBank/DDBJ databases">
        <title>Rubrobacter sp nov SCSIO 52915 isolated from a deep-sea sediment in the South China Sea.</title>
        <authorList>
            <person name="Chen R.W."/>
        </authorList>
    </citation>
    <scope>NUCLEOTIDE SEQUENCE [LARGE SCALE GENOMIC DNA]</scope>
    <source>
        <strain evidence="14 15">SCSIO 52915</strain>
    </source>
</reference>
<keyword evidence="15" id="KW-1185">Reference proteome</keyword>
<dbReference type="PANTHER" id="PTHR10954:SF23">
    <property type="entry name" value="RIBONUCLEASE"/>
    <property type="match status" value="1"/>
</dbReference>
<accession>A0A6G8PZ31</accession>
<evidence type="ECO:0000256" key="8">
    <source>
        <dbReference type="ARBA" id="ARBA00022759"/>
    </source>
</evidence>
<evidence type="ECO:0000256" key="10">
    <source>
        <dbReference type="PROSITE-ProRule" id="PRU01319"/>
    </source>
</evidence>
<evidence type="ECO:0000259" key="13">
    <source>
        <dbReference type="PROSITE" id="PS51975"/>
    </source>
</evidence>
<evidence type="ECO:0000256" key="5">
    <source>
        <dbReference type="ARBA" id="ARBA00022490"/>
    </source>
</evidence>
<dbReference type="SUPFAM" id="SSF53098">
    <property type="entry name" value="Ribonuclease H-like"/>
    <property type="match status" value="1"/>
</dbReference>
<evidence type="ECO:0000256" key="12">
    <source>
        <dbReference type="SAM" id="MobiDB-lite"/>
    </source>
</evidence>
<dbReference type="GO" id="GO:0005737">
    <property type="term" value="C:cytoplasm"/>
    <property type="evidence" value="ECO:0007669"/>
    <property type="project" value="UniProtKB-SubCell"/>
</dbReference>
<keyword evidence="6 11" id="KW-0540">Nuclease</keyword>
<dbReference type="RefSeq" id="WP_166397169.1">
    <property type="nucleotide sequence ID" value="NZ_CP045121.1"/>
</dbReference>
<comment type="catalytic activity">
    <reaction evidence="1 11">
        <text>Endonucleolytic cleavage to 5'-phosphomonoester.</text>
        <dbReference type="EC" id="3.1.26.4"/>
    </reaction>
</comment>
<dbReference type="PROSITE" id="PS51975">
    <property type="entry name" value="RNASE_H_2"/>
    <property type="match status" value="1"/>
</dbReference>
<dbReference type="EMBL" id="CP045121">
    <property type="protein sequence ID" value="QIN79504.1"/>
    <property type="molecule type" value="Genomic_DNA"/>
</dbReference>
<feature type="region of interest" description="Disordered" evidence="12">
    <location>
        <begin position="72"/>
        <end position="104"/>
    </location>
</feature>
<organism evidence="14 15">
    <name type="scientific">Rubrobacter marinus</name>
    <dbReference type="NCBI Taxonomy" id="2653852"/>
    <lineage>
        <taxon>Bacteria</taxon>
        <taxon>Bacillati</taxon>
        <taxon>Actinomycetota</taxon>
        <taxon>Rubrobacteria</taxon>
        <taxon>Rubrobacterales</taxon>
        <taxon>Rubrobacteraceae</taxon>
        <taxon>Rubrobacter</taxon>
    </lineage>
</organism>
<dbReference type="InterPro" id="IPR036397">
    <property type="entry name" value="RNaseH_sf"/>
</dbReference>
<dbReference type="InterPro" id="IPR001352">
    <property type="entry name" value="RNase_HII/HIII"/>
</dbReference>
<gene>
    <name evidence="14" type="ORF">GBA65_14355</name>
</gene>
<dbReference type="GO" id="GO:0043137">
    <property type="term" value="P:DNA replication, removal of RNA primer"/>
    <property type="evidence" value="ECO:0007669"/>
    <property type="project" value="TreeGrafter"/>
</dbReference>
<dbReference type="Pfam" id="PF01351">
    <property type="entry name" value="RNase_HII"/>
    <property type="match status" value="1"/>
</dbReference>
<keyword evidence="5" id="KW-0963">Cytoplasm</keyword>
<evidence type="ECO:0000256" key="7">
    <source>
        <dbReference type="ARBA" id="ARBA00022723"/>
    </source>
</evidence>
<comment type="function">
    <text evidence="2 11">Endonuclease that specifically degrades the RNA of RNA-DNA hybrids.</text>
</comment>
<dbReference type="KEGG" id="rmar:GBA65_14355"/>
<comment type="subcellular location">
    <subcellularLocation>
        <location evidence="3">Cytoplasm</location>
    </subcellularLocation>
</comment>
<evidence type="ECO:0000313" key="15">
    <source>
        <dbReference type="Proteomes" id="UP000502706"/>
    </source>
</evidence>
<comment type="caution">
    <text evidence="10">Lacks conserved residue(s) required for the propagation of feature annotation.</text>
</comment>
<evidence type="ECO:0000256" key="2">
    <source>
        <dbReference type="ARBA" id="ARBA00004065"/>
    </source>
</evidence>
<dbReference type="InterPro" id="IPR012337">
    <property type="entry name" value="RNaseH-like_sf"/>
</dbReference>
<evidence type="ECO:0000256" key="3">
    <source>
        <dbReference type="ARBA" id="ARBA00004496"/>
    </source>
</evidence>
<comment type="similarity">
    <text evidence="4">Belongs to the RNase HII family. RnhC subfamily.</text>
</comment>
<dbReference type="GO" id="GO:0003723">
    <property type="term" value="F:RNA binding"/>
    <property type="evidence" value="ECO:0007669"/>
    <property type="project" value="UniProtKB-UniRule"/>
</dbReference>
<proteinExistence type="inferred from homology"/>
<dbReference type="GO" id="GO:0004523">
    <property type="term" value="F:RNA-DNA hybrid ribonuclease activity"/>
    <property type="evidence" value="ECO:0007669"/>
    <property type="project" value="UniProtKB-EC"/>
</dbReference>
<evidence type="ECO:0000256" key="1">
    <source>
        <dbReference type="ARBA" id="ARBA00000077"/>
    </source>
</evidence>
<keyword evidence="9 11" id="KW-0378">Hydrolase</keyword>